<dbReference type="Gene3D" id="3.30.720.110">
    <property type="match status" value="1"/>
</dbReference>
<evidence type="ECO:0000313" key="2">
    <source>
        <dbReference type="EMBL" id="OGH58985.1"/>
    </source>
</evidence>
<evidence type="ECO:0000259" key="1">
    <source>
        <dbReference type="Pfam" id="PF06983"/>
    </source>
</evidence>
<organism evidence="2 3">
    <name type="scientific">Candidatus Magasanikbacteria bacterium RIFCSPHIGHO2_01_FULL_33_34</name>
    <dbReference type="NCBI Taxonomy" id="1798671"/>
    <lineage>
        <taxon>Bacteria</taxon>
        <taxon>Candidatus Magasanikiibacteriota</taxon>
    </lineage>
</organism>
<dbReference type="SUPFAM" id="SSF54593">
    <property type="entry name" value="Glyoxalase/Bleomycin resistance protein/Dihydroxybiphenyl dioxygenase"/>
    <property type="match status" value="2"/>
</dbReference>
<comment type="caution">
    <text evidence="2">The sequence shown here is derived from an EMBL/GenBank/DDBJ whole genome shotgun (WGS) entry which is preliminary data.</text>
</comment>
<sequence>MQKITPNLWFNGNAKEAVDFYVSAFTDANIISTSHYPKSKEEGLADFQLNMAGKVLTIDFEIMGFRFVAINAGSEFTPNPSISFTISCKSAYEVDALWHTLIMGGQALMELGEYPFSKRYGWLNDKYGVSWQIIVRADGVPAGPITPGLMFTKENVGRAEEAMKFYTSVFPDSKIESIFRYENQPGEKDGNIAHALFKLCGREFIAQESAGPHKFVFNEGVSLSISCKDQEEIDYYWEKLTAEGGQESVCGWLKDKYGVSWQVAPYNIEDLMKKPDAFKIMMQQKKIIIAEYK</sequence>
<dbReference type="AlphaFoldDB" id="A0A1F6LI70"/>
<dbReference type="CDD" id="cd06588">
    <property type="entry name" value="PhnB_like"/>
    <property type="match status" value="2"/>
</dbReference>
<gene>
    <name evidence="2" type="ORF">A2725_04475</name>
</gene>
<dbReference type="InterPro" id="IPR028973">
    <property type="entry name" value="PhnB-like"/>
</dbReference>
<evidence type="ECO:0000313" key="3">
    <source>
        <dbReference type="Proteomes" id="UP000177067"/>
    </source>
</evidence>
<dbReference type="InterPro" id="IPR029068">
    <property type="entry name" value="Glyas_Bleomycin-R_OHBP_Dase"/>
</dbReference>
<dbReference type="EMBL" id="MFPS01000008">
    <property type="protein sequence ID" value="OGH58985.1"/>
    <property type="molecule type" value="Genomic_DNA"/>
</dbReference>
<name>A0A1F6LI70_9BACT</name>
<protein>
    <recommendedName>
        <fullName evidence="1">PhnB-like domain-containing protein</fullName>
    </recommendedName>
</protein>
<accession>A0A1F6LI70</accession>
<dbReference type="Proteomes" id="UP000177067">
    <property type="component" value="Unassembled WGS sequence"/>
</dbReference>
<dbReference type="Gene3D" id="3.10.180.10">
    <property type="entry name" value="2,3-Dihydroxybiphenyl 1,2-Dioxygenase, domain 1"/>
    <property type="match status" value="1"/>
</dbReference>
<feature type="domain" description="PhnB-like" evidence="1">
    <location>
        <begin position="145"/>
        <end position="263"/>
    </location>
</feature>
<proteinExistence type="predicted"/>
<dbReference type="PANTHER" id="PTHR33990">
    <property type="entry name" value="PROTEIN YJDN-RELATED"/>
    <property type="match status" value="1"/>
</dbReference>
<reference evidence="2 3" key="1">
    <citation type="journal article" date="2016" name="Nat. Commun.">
        <title>Thousands of microbial genomes shed light on interconnected biogeochemical processes in an aquifer system.</title>
        <authorList>
            <person name="Anantharaman K."/>
            <person name="Brown C.T."/>
            <person name="Hug L.A."/>
            <person name="Sharon I."/>
            <person name="Castelle C.J."/>
            <person name="Probst A.J."/>
            <person name="Thomas B.C."/>
            <person name="Singh A."/>
            <person name="Wilkins M.J."/>
            <person name="Karaoz U."/>
            <person name="Brodie E.L."/>
            <person name="Williams K.H."/>
            <person name="Hubbard S.S."/>
            <person name="Banfield J.F."/>
        </authorList>
    </citation>
    <scope>NUCLEOTIDE SEQUENCE [LARGE SCALE GENOMIC DNA]</scope>
</reference>
<feature type="domain" description="PhnB-like" evidence="1">
    <location>
        <begin position="2"/>
        <end position="134"/>
    </location>
</feature>
<dbReference type="Gene3D" id="3.30.720.100">
    <property type="match status" value="1"/>
</dbReference>
<dbReference type="Pfam" id="PF06983">
    <property type="entry name" value="3-dmu-9_3-mt"/>
    <property type="match status" value="2"/>
</dbReference>